<comment type="caution">
    <text evidence="1">The sequence shown here is derived from an EMBL/GenBank/DDBJ whole genome shotgun (WGS) entry which is preliminary data.</text>
</comment>
<accession>A0A9P0PGM7</accession>
<reference evidence="1" key="1">
    <citation type="submission" date="2022-03" db="EMBL/GenBank/DDBJ databases">
        <authorList>
            <person name="Sayadi A."/>
        </authorList>
    </citation>
    <scope>NUCLEOTIDE SEQUENCE</scope>
</reference>
<proteinExistence type="predicted"/>
<evidence type="ECO:0000313" key="2">
    <source>
        <dbReference type="Proteomes" id="UP001152888"/>
    </source>
</evidence>
<protein>
    <submittedName>
        <fullName evidence="1">Uncharacterized protein</fullName>
    </submittedName>
</protein>
<name>A0A9P0PGM7_ACAOB</name>
<organism evidence="1 2">
    <name type="scientific">Acanthoscelides obtectus</name>
    <name type="common">Bean weevil</name>
    <name type="synonym">Bruchus obtectus</name>
    <dbReference type="NCBI Taxonomy" id="200917"/>
    <lineage>
        <taxon>Eukaryota</taxon>
        <taxon>Metazoa</taxon>
        <taxon>Ecdysozoa</taxon>
        <taxon>Arthropoda</taxon>
        <taxon>Hexapoda</taxon>
        <taxon>Insecta</taxon>
        <taxon>Pterygota</taxon>
        <taxon>Neoptera</taxon>
        <taxon>Endopterygota</taxon>
        <taxon>Coleoptera</taxon>
        <taxon>Polyphaga</taxon>
        <taxon>Cucujiformia</taxon>
        <taxon>Chrysomeloidea</taxon>
        <taxon>Chrysomelidae</taxon>
        <taxon>Bruchinae</taxon>
        <taxon>Bruchini</taxon>
        <taxon>Acanthoscelides</taxon>
    </lineage>
</organism>
<dbReference type="EMBL" id="CAKOFQ010006968">
    <property type="protein sequence ID" value="CAH1984935.1"/>
    <property type="molecule type" value="Genomic_DNA"/>
</dbReference>
<evidence type="ECO:0000313" key="1">
    <source>
        <dbReference type="EMBL" id="CAH1984935.1"/>
    </source>
</evidence>
<sequence>MKEFYSSKAVSLKRMRLDKSGSYHPASQSFIWHSFYDSKAKESSYYNFRRRCRAKNELYFSLE</sequence>
<gene>
    <name evidence="1" type="ORF">ACAOBT_LOCUS16409</name>
</gene>
<dbReference type="Proteomes" id="UP001152888">
    <property type="component" value="Unassembled WGS sequence"/>
</dbReference>
<dbReference type="AlphaFoldDB" id="A0A9P0PGM7"/>
<keyword evidence="2" id="KW-1185">Reference proteome</keyword>